<name>A0ABV8MNI3_9NEIS</name>
<dbReference type="RefSeq" id="WP_378162014.1">
    <property type="nucleotide sequence ID" value="NZ_JBHSBU010000001.1"/>
</dbReference>
<accession>A0ABV8MNI3</accession>
<keyword evidence="2" id="KW-1185">Reference proteome</keyword>
<dbReference type="EMBL" id="JBHSBU010000001">
    <property type="protein sequence ID" value="MFC4158871.1"/>
    <property type="molecule type" value="Genomic_DNA"/>
</dbReference>
<evidence type="ECO:0000313" key="1">
    <source>
        <dbReference type="EMBL" id="MFC4158871.1"/>
    </source>
</evidence>
<proteinExistence type="predicted"/>
<comment type="caution">
    <text evidence="1">The sequence shown here is derived from an EMBL/GenBank/DDBJ whole genome shotgun (WGS) entry which is preliminary data.</text>
</comment>
<evidence type="ECO:0000313" key="2">
    <source>
        <dbReference type="Proteomes" id="UP001595791"/>
    </source>
</evidence>
<sequence length="91" mass="10308">MSGRAWQAWLDESERLLDLIVAHGVGGLGGETRRRLRDWVALAELLGMERFATLGRCLLDEALPLEQRASAALDWLCWQTALMALERSEER</sequence>
<organism evidence="1 2">
    <name type="scientific">Chitinimonas lacunae</name>
    <dbReference type="NCBI Taxonomy" id="1963018"/>
    <lineage>
        <taxon>Bacteria</taxon>
        <taxon>Pseudomonadati</taxon>
        <taxon>Pseudomonadota</taxon>
        <taxon>Betaproteobacteria</taxon>
        <taxon>Neisseriales</taxon>
        <taxon>Chitinibacteraceae</taxon>
        <taxon>Chitinimonas</taxon>
    </lineage>
</organism>
<gene>
    <name evidence="1" type="ORF">ACFOW7_05785</name>
</gene>
<protein>
    <submittedName>
        <fullName evidence="1">Uncharacterized protein</fullName>
    </submittedName>
</protein>
<reference evidence="2" key="1">
    <citation type="journal article" date="2019" name="Int. J. Syst. Evol. Microbiol.">
        <title>The Global Catalogue of Microorganisms (GCM) 10K type strain sequencing project: providing services to taxonomists for standard genome sequencing and annotation.</title>
        <authorList>
            <consortium name="The Broad Institute Genomics Platform"/>
            <consortium name="The Broad Institute Genome Sequencing Center for Infectious Disease"/>
            <person name="Wu L."/>
            <person name="Ma J."/>
        </authorList>
    </citation>
    <scope>NUCLEOTIDE SEQUENCE [LARGE SCALE GENOMIC DNA]</scope>
    <source>
        <strain evidence="2">LMG 29894</strain>
    </source>
</reference>
<dbReference type="Proteomes" id="UP001595791">
    <property type="component" value="Unassembled WGS sequence"/>
</dbReference>